<keyword evidence="1" id="KW-0378">Hydrolase</keyword>
<dbReference type="RefSeq" id="WP_161674769.1">
    <property type="nucleotide sequence ID" value="NZ_JAABLP010000002.1"/>
</dbReference>
<protein>
    <submittedName>
        <fullName evidence="1">Phosphonoacetaldehyde hydrolase</fullName>
    </submittedName>
</protein>
<name>A0ABW9ZE39_9HYPH</name>
<gene>
    <name evidence="1" type="ORF">GWI71_05425</name>
</gene>
<dbReference type="GO" id="GO:0016787">
    <property type="term" value="F:hydrolase activity"/>
    <property type="evidence" value="ECO:0007669"/>
    <property type="project" value="UniProtKB-KW"/>
</dbReference>
<dbReference type="NCBIfam" id="TIGR03054">
    <property type="entry name" value="photo_alph_chp1"/>
    <property type="match status" value="1"/>
</dbReference>
<dbReference type="InterPro" id="IPR017495">
    <property type="entry name" value="PuhC"/>
</dbReference>
<comment type="caution">
    <text evidence="1">The sequence shown here is derived from an EMBL/GenBank/DDBJ whole genome shotgun (WGS) entry which is preliminary data.</text>
</comment>
<proteinExistence type="predicted"/>
<accession>A0ABW9ZE39</accession>
<evidence type="ECO:0000313" key="2">
    <source>
        <dbReference type="Proteomes" id="UP000541347"/>
    </source>
</evidence>
<dbReference type="Proteomes" id="UP000541347">
    <property type="component" value="Unassembled WGS sequence"/>
</dbReference>
<dbReference type="EMBL" id="JAABLP010000002">
    <property type="protein sequence ID" value="NBN63115.1"/>
    <property type="molecule type" value="Genomic_DNA"/>
</dbReference>
<reference evidence="1 2" key="1">
    <citation type="submission" date="2020-01" db="EMBL/GenBank/DDBJ databases">
        <authorList>
            <person name="Peng S.Y."/>
            <person name="Li J."/>
            <person name="Wang M."/>
            <person name="Wang L."/>
            <person name="Wang C.Q."/>
            <person name="Wang J.R."/>
        </authorList>
    </citation>
    <scope>NUCLEOTIDE SEQUENCE [LARGE SCALE GENOMIC DNA]</scope>
    <source>
        <strain evidence="1 2">XCT-34</strain>
    </source>
</reference>
<keyword evidence="2" id="KW-1185">Reference proteome</keyword>
<organism evidence="1 2">
    <name type="scientific">Pannonibacter tanglangensis</name>
    <dbReference type="NCBI Taxonomy" id="2750084"/>
    <lineage>
        <taxon>Bacteria</taxon>
        <taxon>Pseudomonadati</taxon>
        <taxon>Pseudomonadota</taxon>
        <taxon>Alphaproteobacteria</taxon>
        <taxon>Hyphomicrobiales</taxon>
        <taxon>Stappiaceae</taxon>
        <taxon>Pannonibacter</taxon>
    </lineage>
</organism>
<sequence>MAPASHLGYLADRTGRRSNPFPTRILAGAALLLAFSAGAVLFGQTTGIGVIKHRTGAPAAMRDITLARTADDRVIVRDAVSGQEIVSYRPDEGGFVRGSLRAFVRMRMVANVPETAPYRLIRWEAGTVSLSDTVTGERIYLEAFGKDNAAAFGALLGDQGGTRK</sequence>
<evidence type="ECO:0000313" key="1">
    <source>
        <dbReference type="EMBL" id="NBN63115.1"/>
    </source>
</evidence>